<dbReference type="SMART" id="SM00326">
    <property type="entry name" value="SH3"/>
    <property type="match status" value="1"/>
</dbReference>
<name>A0AAN8D4E5_9TELE</name>
<keyword evidence="4" id="KW-0963">Cytoplasm</keyword>
<keyword evidence="3 6" id="KW-0728">SH3 domain</keyword>
<dbReference type="PROSITE" id="PS01179">
    <property type="entry name" value="PID"/>
    <property type="match status" value="1"/>
</dbReference>
<feature type="compositionally biased region" description="Polar residues" evidence="7">
    <location>
        <begin position="298"/>
        <end position="321"/>
    </location>
</feature>
<dbReference type="PROSITE" id="PS50002">
    <property type="entry name" value="SH3"/>
    <property type="match status" value="1"/>
</dbReference>
<dbReference type="CDD" id="cd01212">
    <property type="entry name" value="PTB_JIP"/>
    <property type="match status" value="1"/>
</dbReference>
<comment type="similarity">
    <text evidence="2">Belongs to the JIP scaffold family.</text>
</comment>
<dbReference type="PANTHER" id="PTHR47437:SF3">
    <property type="entry name" value="C-JUN-AMINO-TERMINAL KINASE-INTERACTING PROTEIN 1"/>
    <property type="match status" value="1"/>
</dbReference>
<organism evidence="10 11">
    <name type="scientific">Champsocephalus esox</name>
    <name type="common">pike icefish</name>
    <dbReference type="NCBI Taxonomy" id="159716"/>
    <lineage>
        <taxon>Eukaryota</taxon>
        <taxon>Metazoa</taxon>
        <taxon>Chordata</taxon>
        <taxon>Craniata</taxon>
        <taxon>Vertebrata</taxon>
        <taxon>Euteleostomi</taxon>
        <taxon>Actinopterygii</taxon>
        <taxon>Neopterygii</taxon>
        <taxon>Teleostei</taxon>
        <taxon>Neoteleostei</taxon>
        <taxon>Acanthomorphata</taxon>
        <taxon>Eupercaria</taxon>
        <taxon>Perciformes</taxon>
        <taxon>Notothenioidei</taxon>
        <taxon>Channichthyidae</taxon>
        <taxon>Champsocephalus</taxon>
    </lineage>
</organism>
<evidence type="ECO:0000256" key="4">
    <source>
        <dbReference type="ARBA" id="ARBA00022490"/>
    </source>
</evidence>
<dbReference type="InterPro" id="IPR036028">
    <property type="entry name" value="SH3-like_dom_sf"/>
</dbReference>
<evidence type="ECO:0000256" key="1">
    <source>
        <dbReference type="ARBA" id="ARBA00004496"/>
    </source>
</evidence>
<dbReference type="Proteomes" id="UP001335648">
    <property type="component" value="Unassembled WGS sequence"/>
</dbReference>
<dbReference type="Pfam" id="PF00640">
    <property type="entry name" value="PID"/>
    <property type="match status" value="1"/>
</dbReference>
<dbReference type="SUPFAM" id="SSF50044">
    <property type="entry name" value="SH3-domain"/>
    <property type="match status" value="1"/>
</dbReference>
<reference evidence="10 11" key="1">
    <citation type="journal article" date="2023" name="Mol. Biol. Evol.">
        <title>Genomics of Secondarily Temperate Adaptation in the Only Non-Antarctic Icefish.</title>
        <authorList>
            <person name="Rivera-Colon A.G."/>
            <person name="Rayamajhi N."/>
            <person name="Minhas B.F."/>
            <person name="Madrigal G."/>
            <person name="Bilyk K.T."/>
            <person name="Yoon V."/>
            <person name="Hune M."/>
            <person name="Gregory S."/>
            <person name="Cheng C.H.C."/>
            <person name="Catchen J.M."/>
        </authorList>
    </citation>
    <scope>NUCLEOTIDE SEQUENCE [LARGE SCALE GENOMIC DNA]</scope>
    <source>
        <strain evidence="10">JC2023a</strain>
    </source>
</reference>
<evidence type="ECO:0000259" key="9">
    <source>
        <dbReference type="PROSITE" id="PS50002"/>
    </source>
</evidence>
<sequence>MSDREKRKLSTPSGRNNIQVKSPASFRLTHDISLDEFEDDDLSEITEITDECGVSLNFNGPDIKGRVRRGTNSLSGRAELGAVGQLQAEMLHLELIDGADGYHGDTESTKASAIAPPLLIKDPAAPVTMDTYRPKRPTTLNLFPIVPRTQDTLNNNSFGKKYSWQEKVSGSSSPLKTGERTPPREHSCLSDEDKCQDGGAQTKDRGTSTDAPCRHNHTSGHTKGSSTTAATRSKLQEKPPAPPPPQNYTPAPLYPAGKVDGGAPHKERIRYQTDVHPEPTEEIYLTPVQRSADPLDPPNSQDRPFLSQQTEQGRMSISSDTEGPPPYQPLPDRTNTSIYEEDEVYVPPPSYASCIEALITPPSARSTLTLDLSRKGSGTGAGVMLRPGSSVEYVDATDDSYCGEDEDVDRIMMDGQTRKGEGKGDGGGSKVPLRTSMNSEASGLSYDSVKYTLVVDEHAKLELVSLRQCYQGYSDDSDSATVYDNCVSSPFESAIGEEYEEEDEDDEDGIQIGGVRREATACLSEDSTPEVDLHFSKKFLNVFMNGHSRSSSAESFGLYSCLINGEEKDQSHRAVYRFVPRHDDELELEVEDPLLVEVQSEDFWYEGYNMRTGARGIFPAYYAIEVTKDAESYKDAEKSSEWMDRYRLKFLGSVQVPFHKGNDVLCAAMQKIATNRRVTVKYNPPSSCILEISVKGIKLAVQEDYYACDRSNECSHFFQLKNVSFCGYHPKNSKYFGFITKHPADQRFACHVFVSENSTKPLAESIGKAFQLYYKEFVDFSCPTEDIYLE</sequence>
<feature type="region of interest" description="Disordered" evidence="7">
    <location>
        <begin position="164"/>
        <end position="340"/>
    </location>
</feature>
<dbReference type="SUPFAM" id="SSF50729">
    <property type="entry name" value="PH domain-like"/>
    <property type="match status" value="1"/>
</dbReference>
<dbReference type="CDD" id="cd11943">
    <property type="entry name" value="SH3_JIP1"/>
    <property type="match status" value="1"/>
</dbReference>
<evidence type="ECO:0000256" key="3">
    <source>
        <dbReference type="ARBA" id="ARBA00022443"/>
    </source>
</evidence>
<dbReference type="PANTHER" id="PTHR47437">
    <property type="entry name" value="JNK-INTERACTING PROTEIN 1-LIKE PROTEIN"/>
    <property type="match status" value="1"/>
</dbReference>
<evidence type="ECO:0000256" key="2">
    <source>
        <dbReference type="ARBA" id="ARBA00009866"/>
    </source>
</evidence>
<comment type="caution">
    <text evidence="10">The sequence shown here is derived from an EMBL/GenBank/DDBJ whole genome shotgun (WGS) entry which is preliminary data.</text>
</comment>
<dbReference type="InterPro" id="IPR035638">
    <property type="entry name" value="JIP1_SH3"/>
</dbReference>
<feature type="compositionally biased region" description="Basic and acidic residues" evidence="7">
    <location>
        <begin position="263"/>
        <end position="279"/>
    </location>
</feature>
<feature type="region of interest" description="Disordered" evidence="7">
    <location>
        <begin position="1"/>
        <end position="22"/>
    </location>
</feature>
<feature type="compositionally biased region" description="Polar residues" evidence="7">
    <location>
        <begin position="10"/>
        <end position="22"/>
    </location>
</feature>
<dbReference type="FunFam" id="2.30.29.30:FF:000108">
    <property type="entry name" value="C-Jun-amino-terminal kinase-interacting protein 1 isoform X2"/>
    <property type="match status" value="1"/>
</dbReference>
<dbReference type="FunFam" id="2.30.30.40:FF:000032">
    <property type="entry name" value="Putative C-Jun-amino-terminal kinase-interacting protein 2"/>
    <property type="match status" value="1"/>
</dbReference>
<comment type="subcellular location">
    <subcellularLocation>
        <location evidence="1">Cytoplasm</location>
    </subcellularLocation>
</comment>
<proteinExistence type="inferred from homology"/>
<dbReference type="GO" id="GO:0005737">
    <property type="term" value="C:cytoplasm"/>
    <property type="evidence" value="ECO:0007669"/>
    <property type="project" value="UniProtKB-SubCell"/>
</dbReference>
<feature type="compositionally biased region" description="Basic and acidic residues" evidence="7">
    <location>
        <begin position="177"/>
        <end position="207"/>
    </location>
</feature>
<protein>
    <recommendedName>
        <fullName evidence="12">Mitogen-activated protein kinase 8 interacting protein 1</fullName>
    </recommendedName>
</protein>
<dbReference type="Pfam" id="PF14604">
    <property type="entry name" value="SH3_9"/>
    <property type="match status" value="1"/>
</dbReference>
<dbReference type="GO" id="GO:0007254">
    <property type="term" value="P:JNK cascade"/>
    <property type="evidence" value="ECO:0007669"/>
    <property type="project" value="TreeGrafter"/>
</dbReference>
<feature type="compositionally biased region" description="Polar residues" evidence="7">
    <location>
        <begin position="166"/>
        <end position="175"/>
    </location>
</feature>
<feature type="domain" description="PID" evidence="8">
    <location>
        <begin position="646"/>
        <end position="779"/>
    </location>
</feature>
<dbReference type="Gene3D" id="2.30.29.30">
    <property type="entry name" value="Pleckstrin-homology domain (PH domain)/Phosphotyrosine-binding domain (PTB)"/>
    <property type="match status" value="1"/>
</dbReference>
<gene>
    <name evidence="10" type="ORF">CesoFtcFv8_001296</name>
</gene>
<accession>A0AAN8D4E5</accession>
<evidence type="ECO:0008006" key="12">
    <source>
        <dbReference type="Google" id="ProtNLM"/>
    </source>
</evidence>
<evidence type="ECO:0000256" key="5">
    <source>
        <dbReference type="ARBA" id="ARBA00022553"/>
    </source>
</evidence>
<dbReference type="AlphaFoldDB" id="A0AAN8D4E5"/>
<dbReference type="InterPro" id="IPR047178">
    <property type="entry name" value="JIP1_scaffold"/>
</dbReference>
<keyword evidence="5" id="KW-0597">Phosphoprotein</keyword>
<evidence type="ECO:0000256" key="7">
    <source>
        <dbReference type="SAM" id="MobiDB-lite"/>
    </source>
</evidence>
<dbReference type="EMBL" id="JAULUE010002046">
    <property type="protein sequence ID" value="KAK5915732.1"/>
    <property type="molecule type" value="Genomic_DNA"/>
</dbReference>
<dbReference type="InterPro" id="IPR001452">
    <property type="entry name" value="SH3_domain"/>
</dbReference>
<evidence type="ECO:0000313" key="10">
    <source>
        <dbReference type="EMBL" id="KAK5915732.1"/>
    </source>
</evidence>
<evidence type="ECO:0000259" key="8">
    <source>
        <dbReference type="PROSITE" id="PS01179"/>
    </source>
</evidence>
<dbReference type="Gene3D" id="2.30.30.40">
    <property type="entry name" value="SH3 Domains"/>
    <property type="match status" value="1"/>
</dbReference>
<dbReference type="GO" id="GO:0005078">
    <property type="term" value="F:MAP-kinase scaffold activity"/>
    <property type="evidence" value="ECO:0007669"/>
    <property type="project" value="TreeGrafter"/>
</dbReference>
<dbReference type="SMART" id="SM00462">
    <property type="entry name" value="PTB"/>
    <property type="match status" value="1"/>
</dbReference>
<evidence type="ECO:0000256" key="6">
    <source>
        <dbReference type="PROSITE-ProRule" id="PRU00192"/>
    </source>
</evidence>
<dbReference type="GO" id="GO:0008432">
    <property type="term" value="F:JUN kinase binding"/>
    <property type="evidence" value="ECO:0007669"/>
    <property type="project" value="TreeGrafter"/>
</dbReference>
<feature type="domain" description="SH3" evidence="9">
    <location>
        <begin position="567"/>
        <end position="628"/>
    </location>
</feature>
<feature type="compositionally biased region" description="Low complexity" evidence="7">
    <location>
        <begin position="221"/>
        <end position="231"/>
    </location>
</feature>
<dbReference type="GO" id="GO:0046328">
    <property type="term" value="P:regulation of JNK cascade"/>
    <property type="evidence" value="ECO:0007669"/>
    <property type="project" value="InterPro"/>
</dbReference>
<dbReference type="InterPro" id="IPR011993">
    <property type="entry name" value="PH-like_dom_sf"/>
</dbReference>
<dbReference type="InterPro" id="IPR006020">
    <property type="entry name" value="PTB/PI_dom"/>
</dbReference>
<evidence type="ECO:0000313" key="11">
    <source>
        <dbReference type="Proteomes" id="UP001335648"/>
    </source>
</evidence>
<keyword evidence="11" id="KW-1185">Reference proteome</keyword>